<organism evidence="2 3">
    <name type="scientific">Portunus trituberculatus</name>
    <name type="common">Swimming crab</name>
    <name type="synonym">Neptunus trituberculatus</name>
    <dbReference type="NCBI Taxonomy" id="210409"/>
    <lineage>
        <taxon>Eukaryota</taxon>
        <taxon>Metazoa</taxon>
        <taxon>Ecdysozoa</taxon>
        <taxon>Arthropoda</taxon>
        <taxon>Crustacea</taxon>
        <taxon>Multicrustacea</taxon>
        <taxon>Malacostraca</taxon>
        <taxon>Eumalacostraca</taxon>
        <taxon>Eucarida</taxon>
        <taxon>Decapoda</taxon>
        <taxon>Pleocyemata</taxon>
        <taxon>Brachyura</taxon>
        <taxon>Eubrachyura</taxon>
        <taxon>Portunoidea</taxon>
        <taxon>Portunidae</taxon>
        <taxon>Portuninae</taxon>
        <taxon>Portunus</taxon>
    </lineage>
</organism>
<dbReference type="AlphaFoldDB" id="A0A5B7E2U8"/>
<comment type="caution">
    <text evidence="2">The sequence shown here is derived from an EMBL/GenBank/DDBJ whole genome shotgun (WGS) entry which is preliminary data.</text>
</comment>
<proteinExistence type="predicted"/>
<evidence type="ECO:0000313" key="3">
    <source>
        <dbReference type="Proteomes" id="UP000324222"/>
    </source>
</evidence>
<keyword evidence="3" id="KW-1185">Reference proteome</keyword>
<sequence>MFKHDCKQRLSSPSPSPLPVVSPQSKNSELMLADLWVVRPRYKPLGYIQYLFVVRLTHLHALVTGTSGHASPIEVKGHIVNKILVLGVQTLGHKHFC</sequence>
<feature type="region of interest" description="Disordered" evidence="1">
    <location>
        <begin position="1"/>
        <end position="25"/>
    </location>
</feature>
<evidence type="ECO:0000256" key="1">
    <source>
        <dbReference type="SAM" id="MobiDB-lite"/>
    </source>
</evidence>
<gene>
    <name evidence="2" type="ORF">E2C01_021284</name>
</gene>
<protein>
    <submittedName>
        <fullName evidence="2">Uncharacterized protein</fullName>
    </submittedName>
</protein>
<evidence type="ECO:0000313" key="2">
    <source>
        <dbReference type="EMBL" id="MPC28088.1"/>
    </source>
</evidence>
<dbReference type="EMBL" id="VSRR010001853">
    <property type="protein sequence ID" value="MPC28088.1"/>
    <property type="molecule type" value="Genomic_DNA"/>
</dbReference>
<accession>A0A5B7E2U8</accession>
<name>A0A5B7E2U8_PORTR</name>
<dbReference type="Proteomes" id="UP000324222">
    <property type="component" value="Unassembled WGS sequence"/>
</dbReference>
<reference evidence="2 3" key="1">
    <citation type="submission" date="2019-05" db="EMBL/GenBank/DDBJ databases">
        <title>Another draft genome of Portunus trituberculatus and its Hox gene families provides insights of decapod evolution.</title>
        <authorList>
            <person name="Jeong J.-H."/>
            <person name="Song I."/>
            <person name="Kim S."/>
            <person name="Choi T."/>
            <person name="Kim D."/>
            <person name="Ryu S."/>
            <person name="Kim W."/>
        </authorList>
    </citation>
    <scope>NUCLEOTIDE SEQUENCE [LARGE SCALE GENOMIC DNA]</scope>
    <source>
        <tissue evidence="2">Muscle</tissue>
    </source>
</reference>